<dbReference type="SUPFAM" id="SSF48371">
    <property type="entry name" value="ARM repeat"/>
    <property type="match status" value="1"/>
</dbReference>
<dbReference type="Proteomes" id="UP000515146">
    <property type="component" value="Unplaced"/>
</dbReference>
<dbReference type="InParanoid" id="A0A6P6YL02"/>
<dbReference type="PANTHER" id="PTHR15605:SF2">
    <property type="entry name" value="KINESIN-ASSOCIATED PROTEIN 3"/>
    <property type="match status" value="1"/>
</dbReference>
<accession>A0A6P6YL02</accession>
<dbReference type="InterPro" id="IPR011989">
    <property type="entry name" value="ARM-like"/>
</dbReference>
<dbReference type="GO" id="GO:0007018">
    <property type="term" value="P:microtubule-based movement"/>
    <property type="evidence" value="ECO:0007669"/>
    <property type="project" value="TreeGrafter"/>
</dbReference>
<dbReference type="RefSeq" id="XP_027206233.1">
    <property type="nucleotide sequence ID" value="XM_027350432.1"/>
</dbReference>
<dbReference type="AlphaFoldDB" id="A0A6P6YL02"/>
<dbReference type="CTD" id="32071"/>
<evidence type="ECO:0000313" key="1">
    <source>
        <dbReference type="Proteomes" id="UP000515146"/>
    </source>
</evidence>
<dbReference type="FunCoup" id="A0A6P6YL02">
    <property type="interactions" value="411"/>
</dbReference>
<dbReference type="GO" id="GO:0005930">
    <property type="term" value="C:axoneme"/>
    <property type="evidence" value="ECO:0007669"/>
    <property type="project" value="TreeGrafter"/>
</dbReference>
<dbReference type="GO" id="GO:0044782">
    <property type="term" value="P:cilium organization"/>
    <property type="evidence" value="ECO:0007669"/>
    <property type="project" value="TreeGrafter"/>
</dbReference>
<dbReference type="GO" id="GO:0016939">
    <property type="term" value="C:kinesin II complex"/>
    <property type="evidence" value="ECO:0007669"/>
    <property type="project" value="TreeGrafter"/>
</dbReference>
<dbReference type="OMA" id="NDMAETF"/>
<dbReference type="PANTHER" id="PTHR15605">
    <property type="entry name" value="KINESIN-ASSOCIATED PROTEINS"/>
    <property type="match status" value="1"/>
</dbReference>
<organism evidence="1 2">
    <name type="scientific">Dermatophagoides pteronyssinus</name>
    <name type="common">European house dust mite</name>
    <dbReference type="NCBI Taxonomy" id="6956"/>
    <lineage>
        <taxon>Eukaryota</taxon>
        <taxon>Metazoa</taxon>
        <taxon>Ecdysozoa</taxon>
        <taxon>Arthropoda</taxon>
        <taxon>Chelicerata</taxon>
        <taxon>Arachnida</taxon>
        <taxon>Acari</taxon>
        <taxon>Acariformes</taxon>
        <taxon>Sarcoptiformes</taxon>
        <taxon>Astigmata</taxon>
        <taxon>Psoroptidia</taxon>
        <taxon>Analgoidea</taxon>
        <taxon>Pyroglyphidae</taxon>
        <taxon>Dermatophagoidinae</taxon>
        <taxon>Dermatophagoides</taxon>
    </lineage>
</organism>
<dbReference type="Pfam" id="PF05804">
    <property type="entry name" value="KAP"/>
    <property type="match status" value="2"/>
</dbReference>
<evidence type="ECO:0000313" key="2">
    <source>
        <dbReference type="RefSeq" id="XP_027206233.1"/>
    </source>
</evidence>
<protein>
    <submittedName>
        <fullName evidence="2">Kinesin-associated protein 3-like</fullName>
    </submittedName>
</protein>
<dbReference type="GO" id="GO:0019894">
    <property type="term" value="F:kinesin binding"/>
    <property type="evidence" value="ECO:0007669"/>
    <property type="project" value="InterPro"/>
</dbReference>
<dbReference type="GO" id="GO:0035869">
    <property type="term" value="C:ciliary transition zone"/>
    <property type="evidence" value="ECO:0007669"/>
    <property type="project" value="TreeGrafter"/>
</dbReference>
<dbReference type="InterPro" id="IPR008658">
    <property type="entry name" value="KAP3"/>
</dbReference>
<name>A0A6P6YL02_DERPT</name>
<dbReference type="Gene3D" id="1.25.10.10">
    <property type="entry name" value="Leucine-rich Repeat Variant"/>
    <property type="match status" value="1"/>
</dbReference>
<sequence length="686" mass="80072">MNSYQNKNVIFKRIQADLKNKCLIVYYDSISEQKQQIFTNCKQIIKINKPANKNLNIEKIARKILRKSHVIPYIHYYELVGQLIELDRKCSITPASYDSLPLSTYNFLSFNLSSDVIEHLDSIIPISIISIKDLDSYIEFLYEELDDKIKGAYLILKSLSQVDCMIENLCKNDTLLCALSRVFREDGKKSLELSICIACIFGHFSKYSDFHFAITNYKVDIKLEYKIHQKGIVSILGKLLERNNQELLLIVILFLKKLSVFIEDKIQIKELSIYKNLTPLLYLDNELLIINTLKLLYNLMIDRDIRLYLVRSGIVPKLISFFLKDHYTSVIVSIFYLISCETKFIPIFKQNEQMIDLLMEKIFINIDYKPIIIRLLTNLAINEDLASMMVINNKNKNRFHELINSAIVDNNIHLYQLCRNITCHQNDNIKFDSTTINSLFEMIKQSNNNMLLEIQIECLAILTNLAPVIDIGHWIRLLEKYSFIDFIKNYRITDKKTKQSEFLSYLLNMVAKAIITSSPSSNNDTELVNYLIDHQWIDHLLNIINLNQENDQIISNAIYCLYVLIKQIDNDQKIVELCQNNKLTDYLIELMYDKNYRIKTLCNFTLDLLADNCDSEQANNLAKRICSEKFNAHNNKWLSMVRAQSSSSESNNLLEDMFIYPDLFLKMDVLCDDDSNSETFSDENVN</sequence>
<reference evidence="2" key="1">
    <citation type="submission" date="2025-08" db="UniProtKB">
        <authorList>
            <consortium name="RefSeq"/>
        </authorList>
    </citation>
    <scope>IDENTIFICATION</scope>
    <source>
        <strain evidence="2">Airmid</strain>
    </source>
</reference>
<proteinExistence type="predicted"/>
<keyword evidence="1" id="KW-1185">Reference proteome</keyword>
<dbReference type="OrthoDB" id="10265679at2759"/>
<dbReference type="SMART" id="SM01297">
    <property type="entry name" value="KAP"/>
    <property type="match status" value="1"/>
</dbReference>
<dbReference type="KEGG" id="dpte:113799741"/>
<dbReference type="InterPro" id="IPR016024">
    <property type="entry name" value="ARM-type_fold"/>
</dbReference>
<gene>
    <name evidence="2" type="primary">LOC113799741</name>
</gene>